<evidence type="ECO:0000256" key="1">
    <source>
        <dbReference type="SAM" id="MobiDB-lite"/>
    </source>
</evidence>
<feature type="transmembrane region" description="Helical" evidence="2">
    <location>
        <begin position="67"/>
        <end position="87"/>
    </location>
</feature>
<evidence type="ECO:0000256" key="2">
    <source>
        <dbReference type="SAM" id="Phobius"/>
    </source>
</evidence>
<reference evidence="3" key="1">
    <citation type="submission" date="2022-12" db="EMBL/GenBank/DDBJ databases">
        <title>Genome assemblies of Blomia tropicalis.</title>
        <authorList>
            <person name="Cui Y."/>
        </authorList>
    </citation>
    <scope>NUCLEOTIDE SEQUENCE</scope>
    <source>
        <tissue evidence="3">Adult mites</tissue>
    </source>
</reference>
<feature type="compositionally biased region" description="Basic residues" evidence="1">
    <location>
        <begin position="99"/>
        <end position="114"/>
    </location>
</feature>
<keyword evidence="2" id="KW-0472">Membrane</keyword>
<comment type="caution">
    <text evidence="3">The sequence shown here is derived from an EMBL/GenBank/DDBJ whole genome shotgun (WGS) entry which is preliminary data.</text>
</comment>
<protein>
    <submittedName>
        <fullName evidence="3">Uncharacterized protein</fullName>
    </submittedName>
</protein>
<keyword evidence="2" id="KW-1133">Transmembrane helix</keyword>
<feature type="region of interest" description="Disordered" evidence="1">
    <location>
        <begin position="97"/>
        <end position="122"/>
    </location>
</feature>
<name>A0A9Q0RQ68_BLOTA</name>
<dbReference type="EMBL" id="JAPWDV010000001">
    <property type="protein sequence ID" value="KAJ6221606.1"/>
    <property type="molecule type" value="Genomic_DNA"/>
</dbReference>
<organism evidence="3 4">
    <name type="scientific">Blomia tropicalis</name>
    <name type="common">Mite</name>
    <dbReference type="NCBI Taxonomy" id="40697"/>
    <lineage>
        <taxon>Eukaryota</taxon>
        <taxon>Metazoa</taxon>
        <taxon>Ecdysozoa</taxon>
        <taxon>Arthropoda</taxon>
        <taxon>Chelicerata</taxon>
        <taxon>Arachnida</taxon>
        <taxon>Acari</taxon>
        <taxon>Acariformes</taxon>
        <taxon>Sarcoptiformes</taxon>
        <taxon>Astigmata</taxon>
        <taxon>Glycyphagoidea</taxon>
        <taxon>Echimyopodidae</taxon>
        <taxon>Blomia</taxon>
    </lineage>
</organism>
<keyword evidence="4" id="KW-1185">Reference proteome</keyword>
<gene>
    <name evidence="3" type="ORF">RDWZM_000151</name>
</gene>
<dbReference type="Proteomes" id="UP001142055">
    <property type="component" value="Chromosome 1"/>
</dbReference>
<sequence>MCNSSTKPSLRFDLDRVIHNDGSNTNLTYTSLNEPQRMALKRFNVMGSKIPSQVYHVFYSSASSDSIIYILAILCIYFLLFSLLIYANWNTFNNYGPTSKRRKRRHHRKQRNLSHTKLLSTPTPGSLNTVVCLLETTSTIGKNPEAKIRMESDSVIDGGRKEPSDTNTTTILMGNSPIGAVNI</sequence>
<evidence type="ECO:0000313" key="4">
    <source>
        <dbReference type="Proteomes" id="UP001142055"/>
    </source>
</evidence>
<evidence type="ECO:0000313" key="3">
    <source>
        <dbReference type="EMBL" id="KAJ6221606.1"/>
    </source>
</evidence>
<accession>A0A9Q0RQ68</accession>
<dbReference type="AlphaFoldDB" id="A0A9Q0RQ68"/>
<keyword evidence="2" id="KW-0812">Transmembrane</keyword>
<proteinExistence type="predicted"/>